<reference evidence="2 4" key="1">
    <citation type="journal article" date="2011" name="Nature">
        <title>The Medicago genome provides insight into the evolution of rhizobial symbioses.</title>
        <authorList>
            <person name="Young N.D."/>
            <person name="Debelle F."/>
            <person name="Oldroyd G.E."/>
            <person name="Geurts R."/>
            <person name="Cannon S.B."/>
            <person name="Udvardi M.K."/>
            <person name="Benedito V.A."/>
            <person name="Mayer K.F."/>
            <person name="Gouzy J."/>
            <person name="Schoof H."/>
            <person name="Van de Peer Y."/>
            <person name="Proost S."/>
            <person name="Cook D.R."/>
            <person name="Meyers B.C."/>
            <person name="Spannagl M."/>
            <person name="Cheung F."/>
            <person name="De Mita S."/>
            <person name="Krishnakumar V."/>
            <person name="Gundlach H."/>
            <person name="Zhou S."/>
            <person name="Mudge J."/>
            <person name="Bharti A.K."/>
            <person name="Murray J.D."/>
            <person name="Naoumkina M.A."/>
            <person name="Rosen B."/>
            <person name="Silverstein K.A."/>
            <person name="Tang H."/>
            <person name="Rombauts S."/>
            <person name="Zhao P.X."/>
            <person name="Zhou P."/>
            <person name="Barbe V."/>
            <person name="Bardou P."/>
            <person name="Bechner M."/>
            <person name="Bellec A."/>
            <person name="Berger A."/>
            <person name="Berges H."/>
            <person name="Bidwell S."/>
            <person name="Bisseling T."/>
            <person name="Choisne N."/>
            <person name="Couloux A."/>
            <person name="Denny R."/>
            <person name="Deshpande S."/>
            <person name="Dai X."/>
            <person name="Doyle J.J."/>
            <person name="Dudez A.M."/>
            <person name="Farmer A.D."/>
            <person name="Fouteau S."/>
            <person name="Franken C."/>
            <person name="Gibelin C."/>
            <person name="Gish J."/>
            <person name="Goldstein S."/>
            <person name="Gonzalez A.J."/>
            <person name="Green P.J."/>
            <person name="Hallab A."/>
            <person name="Hartog M."/>
            <person name="Hua A."/>
            <person name="Humphray S.J."/>
            <person name="Jeong D.H."/>
            <person name="Jing Y."/>
            <person name="Jocker A."/>
            <person name="Kenton S.M."/>
            <person name="Kim D.J."/>
            <person name="Klee K."/>
            <person name="Lai H."/>
            <person name="Lang C."/>
            <person name="Lin S."/>
            <person name="Macmil S.L."/>
            <person name="Magdelenat G."/>
            <person name="Matthews L."/>
            <person name="McCorrison J."/>
            <person name="Monaghan E.L."/>
            <person name="Mun J.H."/>
            <person name="Najar F.Z."/>
            <person name="Nicholson C."/>
            <person name="Noirot C."/>
            <person name="O'Bleness M."/>
            <person name="Paule C.R."/>
            <person name="Poulain J."/>
            <person name="Prion F."/>
            <person name="Qin B."/>
            <person name="Qu C."/>
            <person name="Retzel E.F."/>
            <person name="Riddle C."/>
            <person name="Sallet E."/>
            <person name="Samain S."/>
            <person name="Samson N."/>
            <person name="Sanders I."/>
            <person name="Saurat O."/>
            <person name="Scarpelli C."/>
            <person name="Schiex T."/>
            <person name="Segurens B."/>
            <person name="Severin A.J."/>
            <person name="Sherrier D.J."/>
            <person name="Shi R."/>
            <person name="Sims S."/>
            <person name="Singer S.R."/>
            <person name="Sinharoy S."/>
            <person name="Sterck L."/>
            <person name="Viollet A."/>
            <person name="Wang B.B."/>
            <person name="Wang K."/>
            <person name="Wang M."/>
            <person name="Wang X."/>
            <person name="Warfsmann J."/>
            <person name="Weissenbach J."/>
            <person name="White D.D."/>
            <person name="White J.D."/>
            <person name="Wiley G.B."/>
            <person name="Wincker P."/>
            <person name="Xing Y."/>
            <person name="Yang L."/>
            <person name="Yao Z."/>
            <person name="Ying F."/>
            <person name="Zhai J."/>
            <person name="Zhou L."/>
            <person name="Zuber A."/>
            <person name="Denarie J."/>
            <person name="Dixon R.A."/>
            <person name="May G.D."/>
            <person name="Schwartz D.C."/>
            <person name="Rogers J."/>
            <person name="Quetier F."/>
            <person name="Town C.D."/>
            <person name="Roe B.A."/>
        </authorList>
    </citation>
    <scope>NUCLEOTIDE SEQUENCE [LARGE SCALE GENOMIC DNA]</scope>
    <source>
        <strain evidence="2">A17</strain>
        <strain evidence="3 4">cv. Jemalong A17</strain>
    </source>
</reference>
<evidence type="ECO:0000313" key="2">
    <source>
        <dbReference type="EMBL" id="KEH17508.1"/>
    </source>
</evidence>
<dbReference type="Proteomes" id="UP000002051">
    <property type="component" value="Unassembled WGS sequence"/>
</dbReference>
<organism evidence="2 4">
    <name type="scientific">Medicago truncatula</name>
    <name type="common">Barrel medic</name>
    <name type="synonym">Medicago tribuloides</name>
    <dbReference type="NCBI Taxonomy" id="3880"/>
    <lineage>
        <taxon>Eukaryota</taxon>
        <taxon>Viridiplantae</taxon>
        <taxon>Streptophyta</taxon>
        <taxon>Embryophyta</taxon>
        <taxon>Tracheophyta</taxon>
        <taxon>Spermatophyta</taxon>
        <taxon>Magnoliopsida</taxon>
        <taxon>eudicotyledons</taxon>
        <taxon>Gunneridae</taxon>
        <taxon>Pentapetalae</taxon>
        <taxon>rosids</taxon>
        <taxon>fabids</taxon>
        <taxon>Fabales</taxon>
        <taxon>Fabaceae</taxon>
        <taxon>Papilionoideae</taxon>
        <taxon>50 kb inversion clade</taxon>
        <taxon>NPAAA clade</taxon>
        <taxon>Hologalegina</taxon>
        <taxon>IRL clade</taxon>
        <taxon>Trifolieae</taxon>
        <taxon>Medicago</taxon>
    </lineage>
</organism>
<gene>
    <name evidence="2" type="ORF">MTR_0010s0270</name>
</gene>
<keyword evidence="1" id="KW-0472">Membrane</keyword>
<dbReference type="EMBL" id="KL402735">
    <property type="protein sequence ID" value="KEH17508.1"/>
    <property type="molecule type" value="Genomic_DNA"/>
</dbReference>
<keyword evidence="4" id="KW-1185">Reference proteome</keyword>
<accession>A0A072TKX2</accession>
<feature type="transmembrane region" description="Helical" evidence="1">
    <location>
        <begin position="81"/>
        <end position="99"/>
    </location>
</feature>
<keyword evidence="1 2" id="KW-0812">Transmembrane</keyword>
<dbReference type="AlphaFoldDB" id="A0A072TKX2"/>
<keyword evidence="1" id="KW-1133">Transmembrane helix</keyword>
<evidence type="ECO:0000313" key="3">
    <source>
        <dbReference type="EnsemblPlants" id="KEH17508"/>
    </source>
</evidence>
<dbReference type="HOGENOM" id="CLU_2295923_0_0_1"/>
<reference evidence="3" key="3">
    <citation type="submission" date="2015-06" db="UniProtKB">
        <authorList>
            <consortium name="EnsemblPlants"/>
        </authorList>
    </citation>
    <scope>IDENTIFICATION</scope>
    <source>
        <strain evidence="3">cv. Jemalong A17</strain>
    </source>
</reference>
<reference evidence="2 4" key="2">
    <citation type="journal article" date="2014" name="BMC Genomics">
        <title>An improved genome release (version Mt4.0) for the model legume Medicago truncatula.</title>
        <authorList>
            <person name="Tang H."/>
            <person name="Krishnakumar V."/>
            <person name="Bidwell S."/>
            <person name="Rosen B."/>
            <person name="Chan A."/>
            <person name="Zhou S."/>
            <person name="Gentzbittel L."/>
            <person name="Childs K.L."/>
            <person name="Yandell M."/>
            <person name="Gundlach H."/>
            <person name="Mayer K.F."/>
            <person name="Schwartz D.C."/>
            <person name="Town C.D."/>
        </authorList>
    </citation>
    <scope>GENOME REANNOTATION</scope>
    <source>
        <strain evidence="2">A17</strain>
        <strain evidence="3 4">cv. Jemalong A17</strain>
    </source>
</reference>
<proteinExistence type="predicted"/>
<dbReference type="EnsemblPlants" id="KEH17508">
    <property type="protein sequence ID" value="KEH17508"/>
    <property type="gene ID" value="MTR_0010s0270"/>
</dbReference>
<sequence>MKSSKEVASSIHICDLELWDDDIIPGFTPMIEVTPTMDRLLDTNENEVCSKCENIHEVMKLVESKEIAKWKTKYGYENKKVKWMSLIMVISWVLFVWCLKI</sequence>
<evidence type="ECO:0000313" key="4">
    <source>
        <dbReference type="Proteomes" id="UP000002051"/>
    </source>
</evidence>
<protein>
    <submittedName>
        <fullName evidence="2">Transmembrane protein, putative</fullName>
    </submittedName>
</protein>
<name>A0A072TKX2_MEDTR</name>
<evidence type="ECO:0000256" key="1">
    <source>
        <dbReference type="SAM" id="Phobius"/>
    </source>
</evidence>